<sequence length="482" mass="52920">MGAASSTTASSRSSSGGIKDGSSEVQLGKTHVMGYVTSQLVQPYRERSNEGTLAIFTEFSPMADPTFEVGRPGEAAIELGRVIDRGLRESRAVDMESLCIVAGKLVWAVRVDLHILDNGGNLIDAANIAALAALLTFRRPECTVGGENGQDVIVHEPEVREPLPLIIHHLPVAVTFAFFGEGNITVIDPSYKEEAVMGGRMTATLNSNGDVCSIQKAGGEGVTSSTVMQCLRDASMKAADITRKIKNAVDAYNAERALKKVKRHPSSVGQRVSMPDVIMKENQDYEGMSGGDNIVSESAVSHTRDVNTIGKAFTGGHSNWDPYSKDVSTSFLRQASLGPLNKNSDHEAEKHLKADPISYRGNNHSKCFRFSSRCWIRSGPKIFKRCSQAEKTKTKTKHPLLVIRIKQVMIAIIKRPIRDFERLVLFLTSGSWSCFRRNPSHFSEFEITCASFLQAWLLHVSWLGIDLLACRLVVDEERLEPS</sequence>
<evidence type="ECO:0000256" key="4">
    <source>
        <dbReference type="ARBA" id="ARBA00022490"/>
    </source>
</evidence>
<dbReference type="GO" id="GO:0000177">
    <property type="term" value="C:cytoplasmic exosome (RNase complex)"/>
    <property type="evidence" value="ECO:0007669"/>
    <property type="project" value="TreeGrafter"/>
</dbReference>
<dbReference type="EMBL" id="JANAVB010024837">
    <property type="protein sequence ID" value="KAJ6821781.1"/>
    <property type="molecule type" value="Genomic_DNA"/>
</dbReference>
<dbReference type="GO" id="GO:0034476">
    <property type="term" value="P:U5 snRNA 3'-end processing"/>
    <property type="evidence" value="ECO:0007669"/>
    <property type="project" value="TreeGrafter"/>
</dbReference>
<dbReference type="InterPro" id="IPR033100">
    <property type="entry name" value="Rrp45"/>
</dbReference>
<keyword evidence="6" id="KW-0539">Nucleus</keyword>
<evidence type="ECO:0000256" key="8">
    <source>
        <dbReference type="SAM" id="MobiDB-lite"/>
    </source>
</evidence>
<dbReference type="InterPro" id="IPR050590">
    <property type="entry name" value="Exosome_comp_Rrp42_subfam"/>
</dbReference>
<evidence type="ECO:0000256" key="3">
    <source>
        <dbReference type="ARBA" id="ARBA00006678"/>
    </source>
</evidence>
<dbReference type="GO" id="GO:0071038">
    <property type="term" value="P:TRAMP-dependent tRNA surveillance pathway"/>
    <property type="evidence" value="ECO:0007669"/>
    <property type="project" value="TreeGrafter"/>
</dbReference>
<dbReference type="SUPFAM" id="SSF54211">
    <property type="entry name" value="Ribosomal protein S5 domain 2-like"/>
    <property type="match status" value="1"/>
</dbReference>
<dbReference type="GO" id="GO:0035925">
    <property type="term" value="F:mRNA 3'-UTR AU-rich region binding"/>
    <property type="evidence" value="ECO:0007669"/>
    <property type="project" value="TreeGrafter"/>
</dbReference>
<protein>
    <recommendedName>
        <fullName evidence="7">Protein ECERIFERUM 7</fullName>
    </recommendedName>
</protein>
<dbReference type="Proteomes" id="UP001140949">
    <property type="component" value="Unassembled WGS sequence"/>
</dbReference>
<evidence type="ECO:0000313" key="12">
    <source>
        <dbReference type="Proteomes" id="UP001140949"/>
    </source>
</evidence>
<dbReference type="InterPro" id="IPR015847">
    <property type="entry name" value="ExoRNase_PH_dom2"/>
</dbReference>
<dbReference type="FunFam" id="3.30.230.70:FF:000007">
    <property type="entry name" value="Exosome complex component RRP45B"/>
    <property type="match status" value="1"/>
</dbReference>
<keyword evidence="4" id="KW-0963">Cytoplasm</keyword>
<dbReference type="InterPro" id="IPR020568">
    <property type="entry name" value="Ribosomal_Su5_D2-typ_SF"/>
</dbReference>
<reference evidence="11" key="1">
    <citation type="journal article" date="2023" name="GigaByte">
        <title>Genome assembly of the bearded iris, Iris pallida Lam.</title>
        <authorList>
            <person name="Bruccoleri R.E."/>
            <person name="Oakeley E.J."/>
            <person name="Faust A.M.E."/>
            <person name="Altorfer M."/>
            <person name="Dessus-Babus S."/>
            <person name="Burckhardt D."/>
            <person name="Oertli M."/>
            <person name="Naumann U."/>
            <person name="Petersen F."/>
            <person name="Wong J."/>
        </authorList>
    </citation>
    <scope>NUCLEOTIDE SEQUENCE</scope>
    <source>
        <strain evidence="11">GSM-AAB239-AS_SAM_17_03QT</strain>
    </source>
</reference>
<evidence type="ECO:0000259" key="9">
    <source>
        <dbReference type="Pfam" id="PF01138"/>
    </source>
</evidence>
<evidence type="ECO:0000259" key="10">
    <source>
        <dbReference type="Pfam" id="PF03725"/>
    </source>
</evidence>
<proteinExistence type="inferred from homology"/>
<evidence type="ECO:0000256" key="1">
    <source>
        <dbReference type="ARBA" id="ARBA00004123"/>
    </source>
</evidence>
<comment type="similarity">
    <text evidence="3">Belongs to the RNase PH family.</text>
</comment>
<dbReference type="CDD" id="cd11368">
    <property type="entry name" value="RNase_PH_RRP45"/>
    <property type="match status" value="1"/>
</dbReference>
<dbReference type="Pfam" id="PF03725">
    <property type="entry name" value="RNase_PH_C"/>
    <property type="match status" value="1"/>
</dbReference>
<feature type="compositionally biased region" description="Low complexity" evidence="8">
    <location>
        <begin position="1"/>
        <end position="17"/>
    </location>
</feature>
<evidence type="ECO:0000256" key="2">
    <source>
        <dbReference type="ARBA" id="ARBA00004496"/>
    </source>
</evidence>
<dbReference type="AlphaFoldDB" id="A0AAX6G0P8"/>
<keyword evidence="5" id="KW-0694">RNA-binding</keyword>
<evidence type="ECO:0000256" key="6">
    <source>
        <dbReference type="ARBA" id="ARBA00023242"/>
    </source>
</evidence>
<dbReference type="PANTHER" id="PTHR11097">
    <property type="entry name" value="EXOSOME COMPLEX EXONUCLEASE RIBOSOMAL RNA PROCESSING PROTEIN"/>
    <property type="match status" value="1"/>
</dbReference>
<keyword evidence="12" id="KW-1185">Reference proteome</keyword>
<dbReference type="InterPro" id="IPR001247">
    <property type="entry name" value="ExoRNase_PH_dom1"/>
</dbReference>
<dbReference type="GO" id="GO:0071035">
    <property type="term" value="P:nuclear polyadenylation-dependent rRNA catabolic process"/>
    <property type="evidence" value="ECO:0007669"/>
    <property type="project" value="TreeGrafter"/>
</dbReference>
<dbReference type="GO" id="GO:0016075">
    <property type="term" value="P:rRNA catabolic process"/>
    <property type="evidence" value="ECO:0007669"/>
    <property type="project" value="TreeGrafter"/>
</dbReference>
<dbReference type="Gene3D" id="3.30.230.70">
    <property type="entry name" value="GHMP Kinase, N-terminal domain"/>
    <property type="match status" value="1"/>
</dbReference>
<organism evidence="11 12">
    <name type="scientific">Iris pallida</name>
    <name type="common">Sweet iris</name>
    <dbReference type="NCBI Taxonomy" id="29817"/>
    <lineage>
        <taxon>Eukaryota</taxon>
        <taxon>Viridiplantae</taxon>
        <taxon>Streptophyta</taxon>
        <taxon>Embryophyta</taxon>
        <taxon>Tracheophyta</taxon>
        <taxon>Spermatophyta</taxon>
        <taxon>Magnoliopsida</taxon>
        <taxon>Liliopsida</taxon>
        <taxon>Asparagales</taxon>
        <taxon>Iridaceae</taxon>
        <taxon>Iridoideae</taxon>
        <taxon>Irideae</taxon>
        <taxon>Iris</taxon>
    </lineage>
</organism>
<evidence type="ECO:0000256" key="7">
    <source>
        <dbReference type="ARBA" id="ARBA00079975"/>
    </source>
</evidence>
<dbReference type="GO" id="GO:0034473">
    <property type="term" value="P:U1 snRNA 3'-end processing"/>
    <property type="evidence" value="ECO:0007669"/>
    <property type="project" value="TreeGrafter"/>
</dbReference>
<feature type="domain" description="Exoribonuclease phosphorolytic" evidence="9">
    <location>
        <begin position="19"/>
        <end position="140"/>
    </location>
</feature>
<dbReference type="GO" id="GO:0000467">
    <property type="term" value="P:exonucleolytic trimming to generate mature 3'-end of 5.8S rRNA from tricistronic rRNA transcript (SSU-rRNA, 5.8S rRNA, LSU-rRNA)"/>
    <property type="evidence" value="ECO:0007669"/>
    <property type="project" value="TreeGrafter"/>
</dbReference>
<feature type="domain" description="Exoribonuclease phosphorolytic" evidence="10">
    <location>
        <begin position="169"/>
        <end position="232"/>
    </location>
</feature>
<dbReference type="PANTHER" id="PTHR11097:SF14">
    <property type="entry name" value="EXOSOME COMPLEX COMPONENT RRP45"/>
    <property type="match status" value="1"/>
</dbReference>
<dbReference type="SUPFAM" id="SSF55666">
    <property type="entry name" value="Ribonuclease PH domain 2-like"/>
    <property type="match status" value="1"/>
</dbReference>
<accession>A0AAX6G0P8</accession>
<evidence type="ECO:0000256" key="5">
    <source>
        <dbReference type="ARBA" id="ARBA00022884"/>
    </source>
</evidence>
<comment type="subcellular location">
    <subcellularLocation>
        <location evidence="2">Cytoplasm</location>
    </subcellularLocation>
    <subcellularLocation>
        <location evidence="1">Nucleus</location>
    </subcellularLocation>
</comment>
<gene>
    <name evidence="11" type="ORF">M6B38_391260</name>
</gene>
<dbReference type="InterPro" id="IPR036345">
    <property type="entry name" value="ExoRNase_PH_dom2_sf"/>
</dbReference>
<dbReference type="GO" id="GO:0034475">
    <property type="term" value="P:U4 snRNA 3'-end processing"/>
    <property type="evidence" value="ECO:0007669"/>
    <property type="project" value="TreeGrafter"/>
</dbReference>
<dbReference type="GO" id="GO:0000176">
    <property type="term" value="C:nuclear exosome (RNase complex)"/>
    <property type="evidence" value="ECO:0007669"/>
    <property type="project" value="TreeGrafter"/>
</dbReference>
<evidence type="ECO:0000313" key="11">
    <source>
        <dbReference type="EMBL" id="KAJ6821781.1"/>
    </source>
</evidence>
<dbReference type="InterPro" id="IPR027408">
    <property type="entry name" value="PNPase/RNase_PH_dom_sf"/>
</dbReference>
<dbReference type="Pfam" id="PF01138">
    <property type="entry name" value="RNase_PH"/>
    <property type="match status" value="1"/>
</dbReference>
<comment type="caution">
    <text evidence="11">The sequence shown here is derived from an EMBL/GenBank/DDBJ whole genome shotgun (WGS) entry which is preliminary data.</text>
</comment>
<dbReference type="GO" id="GO:0071028">
    <property type="term" value="P:nuclear mRNA surveillance"/>
    <property type="evidence" value="ECO:0007669"/>
    <property type="project" value="TreeGrafter"/>
</dbReference>
<name>A0AAX6G0P8_IRIPA</name>
<feature type="region of interest" description="Disordered" evidence="8">
    <location>
        <begin position="1"/>
        <end position="23"/>
    </location>
</feature>
<reference evidence="11" key="2">
    <citation type="submission" date="2023-04" db="EMBL/GenBank/DDBJ databases">
        <authorList>
            <person name="Bruccoleri R.E."/>
            <person name="Oakeley E.J."/>
            <person name="Faust A.-M."/>
            <person name="Dessus-Babus S."/>
            <person name="Altorfer M."/>
            <person name="Burckhardt D."/>
            <person name="Oertli M."/>
            <person name="Naumann U."/>
            <person name="Petersen F."/>
            <person name="Wong J."/>
        </authorList>
    </citation>
    <scope>NUCLEOTIDE SEQUENCE</scope>
    <source>
        <strain evidence="11">GSM-AAB239-AS_SAM_17_03QT</strain>
        <tissue evidence="11">Leaf</tissue>
    </source>
</reference>